<evidence type="ECO:0000259" key="1">
    <source>
        <dbReference type="Pfam" id="PF07727"/>
    </source>
</evidence>
<dbReference type="PANTHER" id="PTHR11439">
    <property type="entry name" value="GAG-POL-RELATED RETROTRANSPOSON"/>
    <property type="match status" value="1"/>
</dbReference>
<comment type="caution">
    <text evidence="2">The sequence shown here is derived from an EMBL/GenBank/DDBJ whole genome shotgun (WGS) entry which is preliminary data.</text>
</comment>
<dbReference type="Pfam" id="PF07727">
    <property type="entry name" value="RVT_2"/>
    <property type="match status" value="1"/>
</dbReference>
<sequence>MESLNSKEREMHELQQLQDKAKESFMYFQAYTQTEIQQFRDTLIQHMEYVKKSIDERALHKRNRFGYDTHTDYADINSVNDKQPMAEIDRNTTSESINMSHRGGEIDQNANAEKCPVSCPLLDPSFDNMTTESTNQPLESEDISLKKTVAELQKYFSRMEVQFPKTRNSNKPVEPKIHTQKPGRQIVTGHRFSPNKSFVVHEKTNTLRSCLRWILTDKKFNTVDLSSLELALHEMTPATISSGLVPNPPPSTLFAPPLKTNWDLLFQPLFDKLLTLSPSVDLPAPKVIAPIAKVVAPEPAVLTESPSSTTVDQDAPSPNVTHKNNDPFFGILIPKNNSESSFSDVIPTVLHTAAPNSEHVTKWTKDHPLDNIIGELERPVSIGLQLYEQALFCYYGAFLTSVEPKNYKDALTKVKLDEFGEIQNNKARLVAHGYRQEEGIDFEESFALVARLDDIQIFLAFAAHMNTVVYQMDIKTAFCEKRNCGSYIHQKTRQRYSPGLQISQSSRGIFLNQSKYALESSKKYGMESSDPVDTPIVKKSKLDEYPKGKIVDPTHYRRMVGTLMYLTASRPDLTFAICMCARYQAKPTEKHLHAVKRIFKYLRRTVNREIWYPKDSSTCLTAYADANHAGYQDTR</sequence>
<dbReference type="InterPro" id="IPR013103">
    <property type="entry name" value="RVT_2"/>
</dbReference>
<dbReference type="AlphaFoldDB" id="A0A6L2KKS2"/>
<reference evidence="2" key="1">
    <citation type="journal article" date="2019" name="Sci. Rep.">
        <title>Draft genome of Tanacetum cinerariifolium, the natural source of mosquito coil.</title>
        <authorList>
            <person name="Yamashiro T."/>
            <person name="Shiraishi A."/>
            <person name="Satake H."/>
            <person name="Nakayama K."/>
        </authorList>
    </citation>
    <scope>NUCLEOTIDE SEQUENCE</scope>
</reference>
<dbReference type="EMBL" id="BKCJ010002551">
    <property type="protein sequence ID" value="GEU49347.1"/>
    <property type="molecule type" value="Genomic_DNA"/>
</dbReference>
<dbReference type="PANTHER" id="PTHR11439:SF483">
    <property type="entry name" value="PEPTIDE SYNTHASE GLIP-LIKE, PUTATIVE (AFU_ORTHOLOGUE AFUA_3G12920)-RELATED"/>
    <property type="match status" value="1"/>
</dbReference>
<gene>
    <name evidence="2" type="ORF">Tci_021325</name>
</gene>
<protein>
    <submittedName>
        <fullName evidence="2">Uncharacterized mitochondrial protein AtMg00810-like</fullName>
    </submittedName>
</protein>
<accession>A0A6L2KKS2</accession>
<evidence type="ECO:0000313" key="2">
    <source>
        <dbReference type="EMBL" id="GEU49347.1"/>
    </source>
</evidence>
<organism evidence="2">
    <name type="scientific">Tanacetum cinerariifolium</name>
    <name type="common">Dalmatian daisy</name>
    <name type="synonym">Chrysanthemum cinerariifolium</name>
    <dbReference type="NCBI Taxonomy" id="118510"/>
    <lineage>
        <taxon>Eukaryota</taxon>
        <taxon>Viridiplantae</taxon>
        <taxon>Streptophyta</taxon>
        <taxon>Embryophyta</taxon>
        <taxon>Tracheophyta</taxon>
        <taxon>Spermatophyta</taxon>
        <taxon>Magnoliopsida</taxon>
        <taxon>eudicotyledons</taxon>
        <taxon>Gunneridae</taxon>
        <taxon>Pentapetalae</taxon>
        <taxon>asterids</taxon>
        <taxon>campanulids</taxon>
        <taxon>Asterales</taxon>
        <taxon>Asteraceae</taxon>
        <taxon>Asteroideae</taxon>
        <taxon>Anthemideae</taxon>
        <taxon>Anthemidinae</taxon>
        <taxon>Tanacetum</taxon>
    </lineage>
</organism>
<name>A0A6L2KKS2_TANCI</name>
<proteinExistence type="predicted"/>
<feature type="domain" description="Reverse transcriptase Ty1/copia-type" evidence="1">
    <location>
        <begin position="415"/>
        <end position="516"/>
    </location>
</feature>